<sequence>MLTLPPHPSHKLQPLDRTVFGPFKTYFNSKAQNWMREHPGQVMSIYDLPGIVKEAIPLAMTAHNGIKGFSATGIFPLNPDVFTDIDFLPSMVTDQPDPVSGAGSPSGSGSTTAGPSTAAEGAPSVTITVVRPSTATTAVAPLATASTAAGTSTTTTAAGSATTTTAAGPSTTTAAAGTSTTTATSGSATITAAAGPSAAEVDKFTPATQSKTTVQI</sequence>
<evidence type="ECO:0000313" key="4">
    <source>
        <dbReference type="Proteomes" id="UP000762676"/>
    </source>
</evidence>
<evidence type="ECO:0000313" key="3">
    <source>
        <dbReference type="EMBL" id="GFS23035.1"/>
    </source>
</evidence>
<feature type="domain" description="DDE-1" evidence="2">
    <location>
        <begin position="1"/>
        <end position="67"/>
    </location>
</feature>
<dbReference type="AlphaFoldDB" id="A0AAV4JL95"/>
<feature type="compositionally biased region" description="Low complexity" evidence="1">
    <location>
        <begin position="147"/>
        <end position="199"/>
    </location>
</feature>
<gene>
    <name evidence="3" type="ORF">ElyMa_006966700</name>
</gene>
<evidence type="ECO:0000259" key="2">
    <source>
        <dbReference type="Pfam" id="PF03184"/>
    </source>
</evidence>
<feature type="region of interest" description="Disordered" evidence="1">
    <location>
        <begin position="147"/>
        <end position="216"/>
    </location>
</feature>
<feature type="region of interest" description="Disordered" evidence="1">
    <location>
        <begin position="92"/>
        <end position="123"/>
    </location>
</feature>
<keyword evidence="4" id="KW-1185">Reference proteome</keyword>
<reference evidence="3 4" key="1">
    <citation type="journal article" date="2021" name="Elife">
        <title>Chloroplast acquisition without the gene transfer in kleptoplastic sea slugs, Plakobranchus ocellatus.</title>
        <authorList>
            <person name="Maeda T."/>
            <person name="Takahashi S."/>
            <person name="Yoshida T."/>
            <person name="Shimamura S."/>
            <person name="Takaki Y."/>
            <person name="Nagai Y."/>
            <person name="Toyoda A."/>
            <person name="Suzuki Y."/>
            <person name="Arimoto A."/>
            <person name="Ishii H."/>
            <person name="Satoh N."/>
            <person name="Nishiyama T."/>
            <person name="Hasebe M."/>
            <person name="Maruyama T."/>
            <person name="Minagawa J."/>
            <person name="Obokata J."/>
            <person name="Shigenobu S."/>
        </authorList>
    </citation>
    <scope>NUCLEOTIDE SEQUENCE [LARGE SCALE GENOMIC DNA]</scope>
</reference>
<dbReference type="GO" id="GO:0003676">
    <property type="term" value="F:nucleic acid binding"/>
    <property type="evidence" value="ECO:0007669"/>
    <property type="project" value="InterPro"/>
</dbReference>
<dbReference type="Pfam" id="PF03184">
    <property type="entry name" value="DDE_1"/>
    <property type="match status" value="1"/>
</dbReference>
<evidence type="ECO:0000256" key="1">
    <source>
        <dbReference type="SAM" id="MobiDB-lite"/>
    </source>
</evidence>
<protein>
    <submittedName>
        <fullName evidence="3">Transposase</fullName>
    </submittedName>
</protein>
<organism evidence="3 4">
    <name type="scientific">Elysia marginata</name>
    <dbReference type="NCBI Taxonomy" id="1093978"/>
    <lineage>
        <taxon>Eukaryota</taxon>
        <taxon>Metazoa</taxon>
        <taxon>Spiralia</taxon>
        <taxon>Lophotrochozoa</taxon>
        <taxon>Mollusca</taxon>
        <taxon>Gastropoda</taxon>
        <taxon>Heterobranchia</taxon>
        <taxon>Euthyneura</taxon>
        <taxon>Panpulmonata</taxon>
        <taxon>Sacoglossa</taxon>
        <taxon>Placobranchoidea</taxon>
        <taxon>Plakobranchidae</taxon>
        <taxon>Elysia</taxon>
    </lineage>
</organism>
<comment type="caution">
    <text evidence="3">The sequence shown here is derived from an EMBL/GenBank/DDBJ whole genome shotgun (WGS) entry which is preliminary data.</text>
</comment>
<dbReference type="Proteomes" id="UP000762676">
    <property type="component" value="Unassembled WGS sequence"/>
</dbReference>
<dbReference type="EMBL" id="BMAT01013919">
    <property type="protein sequence ID" value="GFS23035.1"/>
    <property type="molecule type" value="Genomic_DNA"/>
</dbReference>
<feature type="compositionally biased region" description="Polar residues" evidence="1">
    <location>
        <begin position="206"/>
        <end position="216"/>
    </location>
</feature>
<feature type="compositionally biased region" description="Low complexity" evidence="1">
    <location>
        <begin position="100"/>
        <end position="123"/>
    </location>
</feature>
<proteinExistence type="predicted"/>
<accession>A0AAV4JL95</accession>
<dbReference type="InterPro" id="IPR004875">
    <property type="entry name" value="DDE_SF_endonuclease_dom"/>
</dbReference>
<name>A0AAV4JL95_9GAST</name>